<feature type="domain" description="Ketosynthase family 3 (KS3)" evidence="17">
    <location>
        <begin position="1"/>
        <end position="408"/>
    </location>
</feature>
<dbReference type="InterPro" id="IPR000794">
    <property type="entry name" value="Beta-ketoacyl_synthase"/>
</dbReference>
<evidence type="ECO:0000256" key="16">
    <source>
        <dbReference type="RuleBase" id="RU003694"/>
    </source>
</evidence>
<dbReference type="CDD" id="cd00834">
    <property type="entry name" value="KAS_I_II"/>
    <property type="match status" value="1"/>
</dbReference>
<dbReference type="PROSITE" id="PS00606">
    <property type="entry name" value="KS3_1"/>
    <property type="match status" value="1"/>
</dbReference>
<keyword evidence="5 14" id="KW-0444">Lipid biosynthesis</keyword>
<dbReference type="GO" id="GO:0006633">
    <property type="term" value="P:fatty acid biosynthetic process"/>
    <property type="evidence" value="ECO:0007669"/>
    <property type="project" value="UniProtKB-UniRule"/>
</dbReference>
<dbReference type="InterPro" id="IPR014030">
    <property type="entry name" value="Ketoacyl_synth_N"/>
</dbReference>
<dbReference type="EC" id="2.3.1.179" evidence="3 14"/>
<dbReference type="EMBL" id="CP013655">
    <property type="protein sequence ID" value="ALS36990.1"/>
    <property type="molecule type" value="Genomic_DNA"/>
</dbReference>
<dbReference type="Gene3D" id="3.40.47.10">
    <property type="match status" value="1"/>
</dbReference>
<dbReference type="UniPathway" id="UPA00094"/>
<comment type="catalytic activity">
    <reaction evidence="13 14">
        <text>a fatty acyl-[ACP] + malonyl-[ACP] + H(+) = a 3-oxoacyl-[ACP] + holo-[ACP] + CO2</text>
        <dbReference type="Rhea" id="RHEA:22836"/>
        <dbReference type="Rhea" id="RHEA-COMP:9623"/>
        <dbReference type="Rhea" id="RHEA-COMP:9685"/>
        <dbReference type="Rhea" id="RHEA-COMP:9916"/>
        <dbReference type="Rhea" id="RHEA-COMP:14125"/>
        <dbReference type="ChEBI" id="CHEBI:15378"/>
        <dbReference type="ChEBI" id="CHEBI:16526"/>
        <dbReference type="ChEBI" id="CHEBI:64479"/>
        <dbReference type="ChEBI" id="CHEBI:78449"/>
        <dbReference type="ChEBI" id="CHEBI:78776"/>
        <dbReference type="ChEBI" id="CHEBI:138651"/>
    </reaction>
</comment>
<dbReference type="PANTHER" id="PTHR11712">
    <property type="entry name" value="POLYKETIDE SYNTHASE-RELATED"/>
    <property type="match status" value="1"/>
</dbReference>
<evidence type="ECO:0000256" key="3">
    <source>
        <dbReference type="ARBA" id="ARBA00012356"/>
    </source>
</evidence>
<evidence type="ECO:0000256" key="6">
    <source>
        <dbReference type="ARBA" id="ARBA00022679"/>
    </source>
</evidence>
<dbReference type="PROSITE" id="PS52004">
    <property type="entry name" value="KS3_2"/>
    <property type="match status" value="1"/>
</dbReference>
<dbReference type="InterPro" id="IPR020841">
    <property type="entry name" value="PKS_Beta-ketoAc_synthase_dom"/>
</dbReference>
<accession>A0A0U2IU77</accession>
<dbReference type="RefSeq" id="WP_208930194.1">
    <property type="nucleotide sequence ID" value="NZ_CP013655.1"/>
</dbReference>
<dbReference type="FunFam" id="3.40.47.10:FF:000009">
    <property type="entry name" value="3-oxoacyl-[acyl-carrier-protein] synthase 2"/>
    <property type="match status" value="1"/>
</dbReference>
<keyword evidence="6 14" id="KW-0808">Transferase</keyword>
<evidence type="ECO:0000256" key="9">
    <source>
        <dbReference type="ARBA" id="ARBA00023160"/>
    </source>
</evidence>
<dbReference type="InterPro" id="IPR014031">
    <property type="entry name" value="Ketoacyl_synth_C"/>
</dbReference>
<dbReference type="NCBIfam" id="NF005589">
    <property type="entry name" value="PRK07314.1"/>
    <property type="match status" value="1"/>
</dbReference>
<evidence type="ECO:0000256" key="2">
    <source>
        <dbReference type="ARBA" id="ARBA00008467"/>
    </source>
</evidence>
<dbReference type="Pfam" id="PF00109">
    <property type="entry name" value="ketoacyl-synt"/>
    <property type="match status" value="1"/>
</dbReference>
<dbReference type="PANTHER" id="PTHR11712:SF336">
    <property type="entry name" value="3-OXOACYL-[ACYL-CARRIER-PROTEIN] SYNTHASE, MITOCHONDRIAL"/>
    <property type="match status" value="1"/>
</dbReference>
<evidence type="ECO:0000313" key="19">
    <source>
        <dbReference type="Proteomes" id="UP000067523"/>
    </source>
</evidence>
<evidence type="ECO:0000259" key="17">
    <source>
        <dbReference type="PROSITE" id="PS52004"/>
    </source>
</evidence>
<dbReference type="PIRSF" id="PIRSF000447">
    <property type="entry name" value="KAS_II"/>
    <property type="match status" value="1"/>
</dbReference>
<dbReference type="GO" id="GO:0005829">
    <property type="term" value="C:cytosol"/>
    <property type="evidence" value="ECO:0007669"/>
    <property type="project" value="TreeGrafter"/>
</dbReference>
<comment type="similarity">
    <text evidence="2 14 16">Belongs to the thiolase-like superfamily. Beta-ketoacyl-ACP synthases family.</text>
</comment>
<sequence>MKRVVITGMGAVTPLGNTVKEYWQNLVNGKLGIAKITKFDSEDTGVALAGEVKDFDPSEVLDRKEQKRMDLFSQYGIVAAMEAWNMSGLTKEEIDPKRFGVIVGSGIGGMTTLQDQVRVMDKKGPKRVTPFFVPMVIANMASGNISIKLGAKGPSQTIVTACTSATNAIGEAFRTIKYGLADMMITGGTEATICEIGIAGFAALSALNTTDDPTRASIPFDKERHGFVMGEGAGMLMLEELEHAQKRGATILGEIVGYGSNCDASHMTAPLKDGSGAADAIELALAEASIAASEIGYVNAHGTATPANDAAETAALKRVFGKRAYDIPISSTKSMTGHLLGAGGGIEAIACVKTLQEGVAHPTVGYQVADPDCDLDYITDGSRKVAAEYAISNSFGFGGHNGVICMKKWEEN</sequence>
<evidence type="ECO:0000256" key="14">
    <source>
        <dbReference type="PIRNR" id="PIRNR000447"/>
    </source>
</evidence>
<keyword evidence="10 14" id="KW-0012">Acyltransferase</keyword>
<evidence type="ECO:0000256" key="13">
    <source>
        <dbReference type="ARBA" id="ARBA00047659"/>
    </source>
</evidence>
<dbReference type="Pfam" id="PF02801">
    <property type="entry name" value="Ketoacyl-synt_C"/>
    <property type="match status" value="1"/>
</dbReference>
<dbReference type="SMART" id="SM00825">
    <property type="entry name" value="PKS_KS"/>
    <property type="match status" value="1"/>
</dbReference>
<gene>
    <name evidence="18" type="ORF">ATZ35_07385</name>
</gene>
<comment type="catalytic activity">
    <reaction evidence="12 14">
        <text>(9Z)-hexadecenoyl-[ACP] + malonyl-[ACP] + H(+) = 3-oxo-(11Z)-octadecenoyl-[ACP] + holo-[ACP] + CO2</text>
        <dbReference type="Rhea" id="RHEA:55040"/>
        <dbReference type="Rhea" id="RHEA-COMP:9623"/>
        <dbReference type="Rhea" id="RHEA-COMP:9685"/>
        <dbReference type="Rhea" id="RHEA-COMP:10800"/>
        <dbReference type="Rhea" id="RHEA-COMP:14074"/>
        <dbReference type="ChEBI" id="CHEBI:15378"/>
        <dbReference type="ChEBI" id="CHEBI:16526"/>
        <dbReference type="ChEBI" id="CHEBI:64479"/>
        <dbReference type="ChEBI" id="CHEBI:78449"/>
        <dbReference type="ChEBI" id="CHEBI:83989"/>
        <dbReference type="ChEBI" id="CHEBI:138538"/>
        <dbReference type="EC" id="2.3.1.179"/>
    </reaction>
</comment>
<dbReference type="STRING" id="118060.ATZ35_07385"/>
<comment type="pathway">
    <text evidence="1 14">Lipid metabolism; fatty acid biosynthesis.</text>
</comment>
<dbReference type="InterPro" id="IPR016039">
    <property type="entry name" value="Thiolase-like"/>
</dbReference>
<evidence type="ECO:0000256" key="4">
    <source>
        <dbReference type="ARBA" id="ARBA00014657"/>
    </source>
</evidence>
<evidence type="ECO:0000256" key="5">
    <source>
        <dbReference type="ARBA" id="ARBA00022516"/>
    </source>
</evidence>
<evidence type="ECO:0000256" key="10">
    <source>
        <dbReference type="ARBA" id="ARBA00023315"/>
    </source>
</evidence>
<dbReference type="AlphaFoldDB" id="A0A0U2IU77"/>
<evidence type="ECO:0000256" key="11">
    <source>
        <dbReference type="ARBA" id="ARBA00024006"/>
    </source>
</evidence>
<dbReference type="InterPro" id="IPR018201">
    <property type="entry name" value="Ketoacyl_synth_AS"/>
</dbReference>
<name>A0A0U2IU77_9ENTE</name>
<evidence type="ECO:0000313" key="18">
    <source>
        <dbReference type="EMBL" id="ALS36990.1"/>
    </source>
</evidence>
<comment type="function">
    <text evidence="11 14">Involved in the type II fatty acid elongation cycle. Catalyzes the elongation of a wide range of acyl-ACP by the addition of two carbons from malonyl-ACP to an acyl acceptor. Can efficiently catalyze the conversion of palmitoleoyl-ACP (cis-hexadec-9-enoyl-ACP) to cis-vaccenoyl-ACP (cis-octadec-11-enoyl-ACP), an essential step in the thermal regulation of fatty acid composition.</text>
</comment>
<keyword evidence="7" id="KW-0276">Fatty acid metabolism</keyword>
<evidence type="ECO:0000256" key="1">
    <source>
        <dbReference type="ARBA" id="ARBA00005194"/>
    </source>
</evidence>
<dbReference type="GO" id="GO:0004315">
    <property type="term" value="F:3-oxoacyl-[acyl-carrier-protein] synthase activity"/>
    <property type="evidence" value="ECO:0007669"/>
    <property type="project" value="UniProtKB-UniRule"/>
</dbReference>
<proteinExistence type="inferred from homology"/>
<keyword evidence="9 14" id="KW-0275">Fatty acid biosynthesis</keyword>
<dbReference type="InterPro" id="IPR017568">
    <property type="entry name" value="3-oxoacyl-ACP_synth-2"/>
</dbReference>
<evidence type="ECO:0000256" key="12">
    <source>
        <dbReference type="ARBA" id="ARBA00047318"/>
    </source>
</evidence>
<dbReference type="Proteomes" id="UP000067523">
    <property type="component" value="Chromosome"/>
</dbReference>
<feature type="active site" description="For beta-ketoacyl synthase activity" evidence="15">
    <location>
        <position position="162"/>
    </location>
</feature>
<evidence type="ECO:0000256" key="8">
    <source>
        <dbReference type="ARBA" id="ARBA00023098"/>
    </source>
</evidence>
<dbReference type="NCBIfam" id="TIGR03150">
    <property type="entry name" value="fabF"/>
    <property type="match status" value="1"/>
</dbReference>
<organism evidence="18 19">
    <name type="scientific">Enterococcus rotai</name>
    <dbReference type="NCBI Taxonomy" id="118060"/>
    <lineage>
        <taxon>Bacteria</taxon>
        <taxon>Bacillati</taxon>
        <taxon>Bacillota</taxon>
        <taxon>Bacilli</taxon>
        <taxon>Lactobacillales</taxon>
        <taxon>Enterococcaceae</taxon>
        <taxon>Enterococcus</taxon>
    </lineage>
</organism>
<protein>
    <recommendedName>
        <fullName evidence="4 14">3-oxoacyl-[acyl-carrier-protein] synthase 2</fullName>
        <ecNumber evidence="3 14">2.3.1.179</ecNumber>
    </recommendedName>
</protein>
<evidence type="ECO:0000256" key="7">
    <source>
        <dbReference type="ARBA" id="ARBA00022832"/>
    </source>
</evidence>
<keyword evidence="8" id="KW-0443">Lipid metabolism</keyword>
<dbReference type="SUPFAM" id="SSF53901">
    <property type="entry name" value="Thiolase-like"/>
    <property type="match status" value="2"/>
</dbReference>
<evidence type="ECO:0000256" key="15">
    <source>
        <dbReference type="PIRSR" id="PIRSR000447-1"/>
    </source>
</evidence>
<reference evidence="19" key="1">
    <citation type="submission" date="2015-12" db="EMBL/GenBank/DDBJ databases">
        <authorList>
            <person name="Lauer A."/>
            <person name="Humrighouse B."/>
            <person name="Loparev V."/>
            <person name="Shewmaker P.L."/>
            <person name="Whitney A.M."/>
            <person name="McLaughlin R.W."/>
        </authorList>
    </citation>
    <scope>NUCLEOTIDE SEQUENCE [LARGE SCALE GENOMIC DNA]</scope>
    <source>
        <strain evidence="19">LMG 26678</strain>
    </source>
</reference>
<dbReference type="KEGG" id="erx:ATZ35_07385"/>
<keyword evidence="19" id="KW-1185">Reference proteome</keyword>